<gene>
    <name evidence="2" type="ORF">GGP99_003339</name>
</gene>
<protein>
    <submittedName>
        <fullName evidence="2">Uncharacterized protein</fullName>
    </submittedName>
</protein>
<dbReference type="EMBL" id="JANTZM010000025">
    <property type="protein sequence ID" value="MCS4159348.1"/>
    <property type="molecule type" value="Genomic_DNA"/>
</dbReference>
<keyword evidence="1" id="KW-0472">Membrane</keyword>
<evidence type="ECO:0000256" key="1">
    <source>
        <dbReference type="SAM" id="Phobius"/>
    </source>
</evidence>
<proteinExistence type="predicted"/>
<dbReference type="AlphaFoldDB" id="A0AAW5PC74"/>
<evidence type="ECO:0000313" key="3">
    <source>
        <dbReference type="Proteomes" id="UP001155110"/>
    </source>
</evidence>
<feature type="transmembrane region" description="Helical" evidence="1">
    <location>
        <begin position="32"/>
        <end position="50"/>
    </location>
</feature>
<evidence type="ECO:0000313" key="2">
    <source>
        <dbReference type="EMBL" id="MCS4159348.1"/>
    </source>
</evidence>
<feature type="transmembrane region" description="Helical" evidence="1">
    <location>
        <begin position="6"/>
        <end position="25"/>
    </location>
</feature>
<name>A0AAW5PC74_9BACT</name>
<accession>A0AAW5PC74</accession>
<reference evidence="2" key="1">
    <citation type="submission" date="2022-08" db="EMBL/GenBank/DDBJ databases">
        <title>Genomic Encyclopedia of Type Strains, Phase V (KMG-V): Genome sequencing to study the core and pangenomes of soil and plant-associated prokaryotes.</title>
        <authorList>
            <person name="Whitman W."/>
        </authorList>
    </citation>
    <scope>NUCLEOTIDE SEQUENCE</scope>
    <source>
        <strain evidence="2">SP3002</strain>
    </source>
</reference>
<keyword evidence="1" id="KW-1133">Transmembrane helix</keyword>
<dbReference type="Proteomes" id="UP001155110">
    <property type="component" value="Unassembled WGS sequence"/>
</dbReference>
<organism evidence="2 3">
    <name type="scientific">Salinibacter ruber</name>
    <dbReference type="NCBI Taxonomy" id="146919"/>
    <lineage>
        <taxon>Bacteria</taxon>
        <taxon>Pseudomonadati</taxon>
        <taxon>Rhodothermota</taxon>
        <taxon>Rhodothermia</taxon>
        <taxon>Rhodothermales</taxon>
        <taxon>Salinibacteraceae</taxon>
        <taxon>Salinibacter</taxon>
    </lineage>
</organism>
<dbReference type="RefSeq" id="WP_259060408.1">
    <property type="nucleotide sequence ID" value="NZ_JANTZM010000025.1"/>
</dbReference>
<feature type="transmembrane region" description="Helical" evidence="1">
    <location>
        <begin position="70"/>
        <end position="103"/>
    </location>
</feature>
<sequence>MKTALQVGFWSLLAALGAAVVWGVWEARTTALQILVIGCVATYGAAGWAASREEGVLQDALPDGGTYRTVAMFIAGAGMGALAYHGTIALLLAAMWAGVLLWVEHKLRSRFGEMIGDLLDWL</sequence>
<keyword evidence="1" id="KW-0812">Transmembrane</keyword>
<comment type="caution">
    <text evidence="2">The sequence shown here is derived from an EMBL/GenBank/DDBJ whole genome shotgun (WGS) entry which is preliminary data.</text>
</comment>